<evidence type="ECO:0000313" key="2">
    <source>
        <dbReference type="Proteomes" id="UP000275571"/>
    </source>
</evidence>
<reference evidence="1 2" key="1">
    <citation type="journal article" date="2018" name="Infect. Genet. Evol.">
        <title>Genome-wide analysis of Borrelia turcica and 'Candidatus Borrelia tachyglossi' shows relapsing fever-like genomes with unique genomic links to Lyme disease Borrelia.</title>
        <authorList>
            <person name="Gofton A.W."/>
            <person name="Margos G."/>
            <person name="Fingerle V."/>
            <person name="Hepner S."/>
            <person name="Loh S.M."/>
            <person name="Ryan U."/>
            <person name="Irwin P."/>
            <person name="Oskam C.L."/>
        </authorList>
    </citation>
    <scope>NUCLEOTIDE SEQUENCE [LARGE SCALE GENOMIC DNA]</scope>
    <source>
        <strain evidence="1 2">IST7</strain>
        <plasmid evidence="1">lp35</plasmid>
    </source>
</reference>
<name>A0A386PR87_9SPIR</name>
<dbReference type="Proteomes" id="UP000275571">
    <property type="component" value="Plasmid lp35"/>
</dbReference>
<proteinExistence type="predicted"/>
<dbReference type="OrthoDB" id="350954at2"/>
<dbReference type="KEGG" id="btur:DB313_05895"/>
<evidence type="ECO:0000313" key="1">
    <source>
        <dbReference type="EMBL" id="AYE37030.1"/>
    </source>
</evidence>
<protein>
    <submittedName>
        <fullName evidence="1">Uncharacterized protein</fullName>
    </submittedName>
</protein>
<accession>A0A386PR87</accession>
<gene>
    <name evidence="1" type="ORF">DB313_05895</name>
</gene>
<geneLocation type="plasmid" evidence="1 2">
    <name>lp35</name>
</geneLocation>
<sequence>MKLIRFPKRKSLKYDLDIQAFISQVDYNTDQLDREFREFQRQYGIDKGIDDWMDHIKKEQKNKVQELELRSKILSTLFKKKLNSYDGK</sequence>
<organism evidence="1 2">
    <name type="scientific">Borrelia turcica IST7</name>
    <dbReference type="NCBI Taxonomy" id="1104446"/>
    <lineage>
        <taxon>Bacteria</taxon>
        <taxon>Pseudomonadati</taxon>
        <taxon>Spirochaetota</taxon>
        <taxon>Spirochaetia</taxon>
        <taxon>Spirochaetales</taxon>
        <taxon>Borreliaceae</taxon>
        <taxon>Borrelia</taxon>
    </lineage>
</organism>
<dbReference type="RefSeq" id="WP_120104951.1">
    <property type="nucleotide sequence ID" value="NZ_CP028889.1"/>
</dbReference>
<dbReference type="EMBL" id="CP028889">
    <property type="protein sequence ID" value="AYE37030.1"/>
    <property type="molecule type" value="Genomic_DNA"/>
</dbReference>
<keyword evidence="1" id="KW-0614">Plasmid</keyword>
<keyword evidence="2" id="KW-1185">Reference proteome</keyword>
<dbReference type="AlphaFoldDB" id="A0A386PR87"/>